<comment type="caution">
    <text evidence="1">The sequence shown here is derived from an EMBL/GenBank/DDBJ whole genome shotgun (WGS) entry which is preliminary data.</text>
</comment>
<evidence type="ECO:0000313" key="1">
    <source>
        <dbReference type="EMBL" id="MFD2259424.1"/>
    </source>
</evidence>
<dbReference type="EMBL" id="JBHUIR010000020">
    <property type="protein sequence ID" value="MFD2259424.1"/>
    <property type="molecule type" value="Genomic_DNA"/>
</dbReference>
<protein>
    <submittedName>
        <fullName evidence="1">DUF934 domain-containing protein</fullName>
    </submittedName>
</protein>
<accession>A0ABW5DHN7</accession>
<gene>
    <name evidence="1" type="ORF">ACFSMZ_06565</name>
</gene>
<evidence type="ECO:0000313" key="2">
    <source>
        <dbReference type="Proteomes" id="UP001597373"/>
    </source>
</evidence>
<dbReference type="RefSeq" id="WP_165277265.1">
    <property type="nucleotide sequence ID" value="NZ_BAABGS010000018.1"/>
</dbReference>
<organism evidence="1 2">
    <name type="scientific">Chelativorans composti</name>
    <dbReference type="NCBI Taxonomy" id="768533"/>
    <lineage>
        <taxon>Bacteria</taxon>
        <taxon>Pseudomonadati</taxon>
        <taxon>Pseudomonadota</taxon>
        <taxon>Alphaproteobacteria</taxon>
        <taxon>Hyphomicrobiales</taxon>
        <taxon>Phyllobacteriaceae</taxon>
        <taxon>Chelativorans</taxon>
    </lineage>
</organism>
<name>A0ABW5DHN7_9HYPH</name>
<dbReference type="Pfam" id="PF06073">
    <property type="entry name" value="DUF934"/>
    <property type="match status" value="1"/>
</dbReference>
<keyword evidence="2" id="KW-1185">Reference proteome</keyword>
<sequence>MTNLITPRLWTLFGFQADEWRRGTAEELQASNARLILSLEDFQSLDEETRRGAADRIAVELKPAEPIDPLLPYLDRMELVALSFPAYNDGRSYSKAALLRTRHDFRGAIRATGDVLIDQISHMLRCGFSEFEVSNPVTIRRLEAGNKGGIRYHYQPAALPAARNGYAWRRLAS</sequence>
<reference evidence="2" key="1">
    <citation type="journal article" date="2019" name="Int. J. Syst. Evol. Microbiol.">
        <title>The Global Catalogue of Microorganisms (GCM) 10K type strain sequencing project: providing services to taxonomists for standard genome sequencing and annotation.</title>
        <authorList>
            <consortium name="The Broad Institute Genomics Platform"/>
            <consortium name="The Broad Institute Genome Sequencing Center for Infectious Disease"/>
            <person name="Wu L."/>
            <person name="Ma J."/>
        </authorList>
    </citation>
    <scope>NUCLEOTIDE SEQUENCE [LARGE SCALE GENOMIC DNA]</scope>
    <source>
        <strain evidence="2">KCTC 23707</strain>
    </source>
</reference>
<proteinExistence type="predicted"/>
<dbReference type="InterPro" id="IPR008318">
    <property type="entry name" value="UCP030820"/>
</dbReference>
<dbReference type="Proteomes" id="UP001597373">
    <property type="component" value="Unassembled WGS sequence"/>
</dbReference>
<dbReference type="PIRSF" id="PIRSF030820">
    <property type="entry name" value="UCP030820"/>
    <property type="match status" value="1"/>
</dbReference>